<dbReference type="PROSITE" id="PS50895">
    <property type="entry name" value="SURF1"/>
    <property type="match status" value="1"/>
</dbReference>
<keyword evidence="4 6" id="KW-1133">Transmembrane helix</keyword>
<comment type="subcellular location">
    <subcellularLocation>
        <location evidence="6">Cell membrane</location>
        <topology evidence="6">Multi-pass membrane protein</topology>
    </subcellularLocation>
    <subcellularLocation>
        <location evidence="1">Membrane</location>
    </subcellularLocation>
</comment>
<comment type="similarity">
    <text evidence="2 6">Belongs to the SURF1 family.</text>
</comment>
<accession>A0A520LJJ1</accession>
<dbReference type="AlphaFoldDB" id="A0A520LJJ1"/>
<dbReference type="EMBL" id="SHBO01000076">
    <property type="protein sequence ID" value="RZO02534.1"/>
    <property type="molecule type" value="Genomic_DNA"/>
</dbReference>
<evidence type="ECO:0000256" key="6">
    <source>
        <dbReference type="RuleBase" id="RU363076"/>
    </source>
</evidence>
<dbReference type="CDD" id="cd06662">
    <property type="entry name" value="SURF1"/>
    <property type="match status" value="1"/>
</dbReference>
<dbReference type="InterPro" id="IPR002994">
    <property type="entry name" value="Surf1/Shy1"/>
</dbReference>
<proteinExistence type="inferred from homology"/>
<feature type="transmembrane region" description="Helical" evidence="6">
    <location>
        <begin position="17"/>
        <end position="36"/>
    </location>
</feature>
<protein>
    <recommendedName>
        <fullName evidence="6">SURF1-like protein</fullName>
    </recommendedName>
</protein>
<evidence type="ECO:0000256" key="2">
    <source>
        <dbReference type="ARBA" id="ARBA00007165"/>
    </source>
</evidence>
<keyword evidence="6" id="KW-1003">Cell membrane</keyword>
<organism evidence="7 8">
    <name type="scientific">SAR92 clade bacterium</name>
    <dbReference type="NCBI Taxonomy" id="2315479"/>
    <lineage>
        <taxon>Bacteria</taxon>
        <taxon>Pseudomonadati</taxon>
        <taxon>Pseudomonadota</taxon>
        <taxon>Gammaproteobacteria</taxon>
        <taxon>Cellvibrionales</taxon>
        <taxon>Porticoccaceae</taxon>
        <taxon>SAR92 clade</taxon>
    </lineage>
</organism>
<keyword evidence="3 6" id="KW-0812">Transmembrane</keyword>
<dbReference type="GO" id="GO:0005886">
    <property type="term" value="C:plasma membrane"/>
    <property type="evidence" value="ECO:0007669"/>
    <property type="project" value="UniProtKB-SubCell"/>
</dbReference>
<evidence type="ECO:0000256" key="4">
    <source>
        <dbReference type="ARBA" id="ARBA00022989"/>
    </source>
</evidence>
<evidence type="ECO:0000256" key="3">
    <source>
        <dbReference type="ARBA" id="ARBA00022692"/>
    </source>
</evidence>
<comment type="caution">
    <text evidence="7">The sequence shown here is derived from an EMBL/GenBank/DDBJ whole genome shotgun (WGS) entry which is preliminary data.</text>
</comment>
<evidence type="ECO:0000313" key="8">
    <source>
        <dbReference type="Proteomes" id="UP000318148"/>
    </source>
</evidence>
<dbReference type="InterPro" id="IPR045214">
    <property type="entry name" value="Surf1/Surf4"/>
</dbReference>
<dbReference type="Proteomes" id="UP000318148">
    <property type="component" value="Unassembled WGS sequence"/>
</dbReference>
<evidence type="ECO:0000313" key="7">
    <source>
        <dbReference type="EMBL" id="RZO02534.1"/>
    </source>
</evidence>
<feature type="transmembrane region" description="Helical" evidence="6">
    <location>
        <begin position="227"/>
        <end position="249"/>
    </location>
</feature>
<dbReference type="PANTHER" id="PTHR23427:SF2">
    <property type="entry name" value="SURFEIT LOCUS PROTEIN 1"/>
    <property type="match status" value="1"/>
</dbReference>
<reference evidence="7 8" key="1">
    <citation type="submission" date="2019-02" db="EMBL/GenBank/DDBJ databases">
        <title>Prokaryotic population dynamics and viral predation in marine succession experiment using metagenomics: the confinement effect.</title>
        <authorList>
            <person name="Haro-Moreno J.M."/>
            <person name="Rodriguez-Valera F."/>
            <person name="Lopez-Perez M."/>
        </authorList>
    </citation>
    <scope>NUCLEOTIDE SEQUENCE [LARGE SCALE GENOMIC DNA]</scope>
    <source>
        <strain evidence="7">MED-G169</strain>
    </source>
</reference>
<gene>
    <name evidence="7" type="ORF">EVB02_04520</name>
</gene>
<keyword evidence="5 6" id="KW-0472">Membrane</keyword>
<dbReference type="PANTHER" id="PTHR23427">
    <property type="entry name" value="SURFEIT LOCUS PROTEIN"/>
    <property type="match status" value="1"/>
</dbReference>
<evidence type="ECO:0000256" key="1">
    <source>
        <dbReference type="ARBA" id="ARBA00004370"/>
    </source>
</evidence>
<dbReference type="Pfam" id="PF02104">
    <property type="entry name" value="SURF1"/>
    <property type="match status" value="1"/>
</dbReference>
<sequence length="255" mass="29620">MTDHYKLRFEWNITPKLLLFSVFLFPLLVYLGLWQLERAEEKAAILERYDNNKSKKTINVTELDDESDLQYRPAFVNGTLISGQRIFLDYKVKNGKPGYEVYEHLIFKDLRDRSDKALLVNRGWIKASLNRDILPDVKSIESIQKYKGTLYKRLKGGISLDDGIRSPKSWPVRLGSIDIERAKDIFESPSFFKYQLRLDQGSVGALDASWETVSVKPSKHYGYAVQWFVMSFVLLVMTFVANSNVIAWVKSRFMK</sequence>
<name>A0A520LJJ1_9GAMM</name>
<evidence type="ECO:0000256" key="5">
    <source>
        <dbReference type="ARBA" id="ARBA00023136"/>
    </source>
</evidence>